<name>A0A2T3YWN5_TRIA4</name>
<reference evidence="1 2" key="1">
    <citation type="submission" date="2016-07" db="EMBL/GenBank/DDBJ databases">
        <title>Multiple horizontal gene transfer events from other fungi enriched the ability of initially mycotrophic Trichoderma (Ascomycota) to feed on dead plant biomass.</title>
        <authorList>
            <consortium name="DOE Joint Genome Institute"/>
            <person name="Aerts A."/>
            <person name="Atanasova L."/>
            <person name="Chenthamara K."/>
            <person name="Zhang J."/>
            <person name="Grujic M."/>
            <person name="Henrissat B."/>
            <person name="Kuo A."/>
            <person name="Salamov A."/>
            <person name="Lipzen A."/>
            <person name="Labutti K."/>
            <person name="Barry K."/>
            <person name="Miao Y."/>
            <person name="Rahimi M.J."/>
            <person name="Shen Q."/>
            <person name="Grigoriev I.V."/>
            <person name="Kubicek C.P."/>
            <person name="Druzhinina I.S."/>
        </authorList>
    </citation>
    <scope>NUCLEOTIDE SEQUENCE [LARGE SCALE GENOMIC DNA]</scope>
    <source>
        <strain evidence="1 2">CBS 433.97</strain>
    </source>
</reference>
<evidence type="ECO:0000313" key="2">
    <source>
        <dbReference type="Proteomes" id="UP000240493"/>
    </source>
</evidence>
<dbReference type="AlphaFoldDB" id="A0A2T3YWN5"/>
<gene>
    <name evidence="1" type="ORF">M441DRAFT_273185</name>
</gene>
<dbReference type="EMBL" id="KZ679269">
    <property type="protein sequence ID" value="PTB36969.1"/>
    <property type="molecule type" value="Genomic_DNA"/>
</dbReference>
<dbReference type="Proteomes" id="UP000240493">
    <property type="component" value="Unassembled WGS sequence"/>
</dbReference>
<sequence>MAKRWVAMRSFQCLETEADLTRTARGSRQAPKSSVGRVSRRVMRVQWWRKAGCVMRLEARRMKGAVVSFSFARVVLGSMWVTKGKTLERITNRRNTSNVTESESTSRDSHGVVLEWRLTISTRNRDSQCRGAIGQRRSRCRCAGQLTIARMGRATIFIRPLRQAAPWTSATPTLPCRGSRPNYPTALGLENSCSTTARHHNPCFTRKTIHKE</sequence>
<organism evidence="1 2">
    <name type="scientific">Trichoderma asperellum (strain ATCC 204424 / CBS 433.97 / NBRC 101777)</name>
    <dbReference type="NCBI Taxonomy" id="1042311"/>
    <lineage>
        <taxon>Eukaryota</taxon>
        <taxon>Fungi</taxon>
        <taxon>Dikarya</taxon>
        <taxon>Ascomycota</taxon>
        <taxon>Pezizomycotina</taxon>
        <taxon>Sordariomycetes</taxon>
        <taxon>Hypocreomycetidae</taxon>
        <taxon>Hypocreales</taxon>
        <taxon>Hypocreaceae</taxon>
        <taxon>Trichoderma</taxon>
    </lineage>
</organism>
<proteinExistence type="predicted"/>
<protein>
    <submittedName>
        <fullName evidence="1">Uncharacterized protein</fullName>
    </submittedName>
</protein>
<evidence type="ECO:0000313" key="1">
    <source>
        <dbReference type="EMBL" id="PTB36969.1"/>
    </source>
</evidence>
<keyword evidence="2" id="KW-1185">Reference proteome</keyword>
<accession>A0A2T3YWN5</accession>